<keyword evidence="1" id="KW-0812">Transmembrane</keyword>
<evidence type="ECO:0000313" key="2">
    <source>
        <dbReference type="EMBL" id="SOC53916.1"/>
    </source>
</evidence>
<dbReference type="Proteomes" id="UP000219023">
    <property type="component" value="Unassembled WGS sequence"/>
</dbReference>
<dbReference type="RefSeq" id="WP_097022267.1">
    <property type="nucleotide sequence ID" value="NZ_OBQJ01000003.1"/>
</dbReference>
<organism evidence="2 3">
    <name type="scientific">Chromohalobacter canadensis</name>
    <dbReference type="NCBI Taxonomy" id="141389"/>
    <lineage>
        <taxon>Bacteria</taxon>
        <taxon>Pseudomonadati</taxon>
        <taxon>Pseudomonadota</taxon>
        <taxon>Gammaproteobacteria</taxon>
        <taxon>Oceanospirillales</taxon>
        <taxon>Halomonadaceae</taxon>
        <taxon>Chromohalobacter</taxon>
    </lineage>
</organism>
<keyword evidence="1" id="KW-1133">Transmembrane helix</keyword>
<dbReference type="AlphaFoldDB" id="A0A285VL29"/>
<protein>
    <submittedName>
        <fullName evidence="2">Uncharacterized protein</fullName>
    </submittedName>
</protein>
<feature type="transmembrane region" description="Helical" evidence="1">
    <location>
        <begin position="125"/>
        <end position="149"/>
    </location>
</feature>
<accession>A0A285VL29</accession>
<evidence type="ECO:0000256" key="1">
    <source>
        <dbReference type="SAM" id="Phobius"/>
    </source>
</evidence>
<feature type="transmembrane region" description="Helical" evidence="1">
    <location>
        <begin position="89"/>
        <end position="113"/>
    </location>
</feature>
<evidence type="ECO:0000313" key="3">
    <source>
        <dbReference type="Proteomes" id="UP000219023"/>
    </source>
</evidence>
<reference evidence="2 3" key="1">
    <citation type="submission" date="2017-08" db="EMBL/GenBank/DDBJ databases">
        <authorList>
            <person name="de Groot N.N."/>
        </authorList>
    </citation>
    <scope>NUCLEOTIDE SEQUENCE [LARGE SCALE GENOMIC DNA]</scope>
    <source>
        <strain evidence="2 3">USBA 855</strain>
    </source>
</reference>
<sequence>MLLRYFVVLLVSSGIGWFSYGNLSDFHGADFINVLGVLLNISSIIFAIIGAWIAIIFPNAIKSEAGRDRGDVTESLKQTVKDANYLSELFHIVLMSAVVIILVVLAQVAFPLLRAFNYFEADLELLKAFSVVFLLTLTYAQVDSIMIVVSKNFTLLKRVRAQVRHERIKNDS</sequence>
<dbReference type="EMBL" id="OBQJ01000003">
    <property type="protein sequence ID" value="SOC53916.1"/>
    <property type="molecule type" value="Genomic_DNA"/>
</dbReference>
<proteinExistence type="predicted"/>
<gene>
    <name evidence="2" type="ORF">SAMN05421509_10312</name>
</gene>
<feature type="transmembrane region" description="Helical" evidence="1">
    <location>
        <begin position="31"/>
        <end position="57"/>
    </location>
</feature>
<keyword evidence="1" id="KW-0472">Membrane</keyword>
<name>A0A285VL29_9GAMM</name>